<keyword evidence="1" id="KW-0732">Signal</keyword>
<dbReference type="EMBL" id="POQS01000003">
    <property type="protein sequence ID" value="PND33594.1"/>
    <property type="molecule type" value="Genomic_DNA"/>
</dbReference>
<accession>A0A2N8KJH7</accession>
<dbReference type="PANTHER" id="PTHR37841">
    <property type="entry name" value="GLR2918 PROTEIN"/>
    <property type="match status" value="1"/>
</dbReference>
<evidence type="ECO:0000256" key="1">
    <source>
        <dbReference type="SAM" id="SignalP"/>
    </source>
</evidence>
<sequence>MKSRAFSITRLACALAALGASLSAHAQYGDAGCLENAPYDSYAELDTSAGSPYANGCIRTLSDKRAAVLLPSALKSAGPAPGDRSLRRHAWGFLDQNGRLAIDPIFEAVGDFRHGLAAVKWQGRWGFIDTRGRMAVRPQFDAVQNFTQAGLAVATLDGRHHLIDRQGNYVGEPLDESVASLRLQDGVPALATLEYKLEYRSASGERRYSDAGIHLIRAYGKQLYVARNDEGRYGLVDGQWNWALEPVYDDILEPSEEGALALAYGPRGAELLDPQGRSVLDEGQRYRELRQLGNAFWSAELERGSYAVLDAAGKPVARLKGDQAYGSQRFGDTLLYPSGNKVMALIPGRGEPVELGADLAVVGDLDGYVRFTDAQNTSAGLLTPSGAWLYGDRAPAWLGEFSRMEVRQGRLWLFQDTRLLNVIDAEGRALLKPETVEAAQQMALRPLALDMPGGPLGLLSHGYCHCNTETGAGLVLADGSIVSDAAWTEVTPLDVVDRYDGEPPAGLEARHLRYAAHTADGMRLLDAAGKPIDLPAQQYIGEFRHGYALAYGGGASRMIDRDGKAYALPAGYFDTEIVAPGVVRFVETAAEDAPWGLYDFVAGKVIAEARYRSIGEFEHGQAVASLGPDRSGVIDLQGRWIVPASHHAARRVNAQLWQVQQAGPQQEEYKRPSALFNAEGRALTAFLPNLQAHADETGAITADDGKRRWIISPDGADALDMEDARYTRLGDWMEIRRAPRSGYLDAQGRWQIAPAAVIGGTFRGAPARALVSDDDGDRVIDAQGKTVAALPDGDWNWPAGSPTLLRRYIDQGRQKTDYVGLDGKVRVSAEGLASAYSEGYAVSQLSSRAMRAVDARGALTGPAFDALGRLSEGLAPVYADSAYGYVNAAGEMALLPAYETVSPFRDGRAVVSTMEWSSIIDRTGRPVARVAMECGVRTLYGSYGQRLWPLTLPRRCPG</sequence>
<dbReference type="Pfam" id="PF14903">
    <property type="entry name" value="WG_beta_rep"/>
    <property type="match status" value="3"/>
</dbReference>
<dbReference type="PANTHER" id="PTHR37841:SF1">
    <property type="entry name" value="DUF3298 DOMAIN-CONTAINING PROTEIN"/>
    <property type="match status" value="1"/>
</dbReference>
<name>A0A2N8KJH7_9BURK</name>
<proteinExistence type="predicted"/>
<feature type="signal peptide" evidence="1">
    <location>
        <begin position="1"/>
        <end position="26"/>
    </location>
</feature>
<keyword evidence="3" id="KW-1185">Reference proteome</keyword>
<dbReference type="InterPro" id="IPR032774">
    <property type="entry name" value="WG_beta_rep"/>
</dbReference>
<dbReference type="Proteomes" id="UP000235994">
    <property type="component" value="Unassembled WGS sequence"/>
</dbReference>
<organism evidence="2 3">
    <name type="scientific">Achromobacter pulmonis</name>
    <dbReference type="NCBI Taxonomy" id="1389932"/>
    <lineage>
        <taxon>Bacteria</taxon>
        <taxon>Pseudomonadati</taxon>
        <taxon>Pseudomonadota</taxon>
        <taxon>Betaproteobacteria</taxon>
        <taxon>Burkholderiales</taxon>
        <taxon>Alcaligenaceae</taxon>
        <taxon>Achromobacter</taxon>
    </lineage>
</organism>
<feature type="chain" id="PRO_5014854065" description="WG repeat-containing protein" evidence="1">
    <location>
        <begin position="27"/>
        <end position="958"/>
    </location>
</feature>
<dbReference type="SUPFAM" id="SSF69360">
    <property type="entry name" value="Cell wall binding repeat"/>
    <property type="match status" value="1"/>
</dbReference>
<dbReference type="RefSeq" id="WP_102773375.1">
    <property type="nucleotide sequence ID" value="NZ_POQS01000003.1"/>
</dbReference>
<evidence type="ECO:0000313" key="2">
    <source>
        <dbReference type="EMBL" id="PND33594.1"/>
    </source>
</evidence>
<comment type="caution">
    <text evidence="2">The sequence shown here is derived from an EMBL/GenBank/DDBJ whole genome shotgun (WGS) entry which is preliminary data.</text>
</comment>
<reference evidence="2 3" key="1">
    <citation type="submission" date="2018-01" db="EMBL/GenBank/DDBJ databases">
        <title>The draft genome of an aniline degradation strain ANB-1.</title>
        <authorList>
            <person name="Zhang L."/>
            <person name="Jiang J."/>
        </authorList>
    </citation>
    <scope>NUCLEOTIDE SEQUENCE [LARGE SCALE GENOMIC DNA]</scope>
    <source>
        <strain evidence="2 3">ANB-1</strain>
    </source>
</reference>
<evidence type="ECO:0008006" key="4">
    <source>
        <dbReference type="Google" id="ProtNLM"/>
    </source>
</evidence>
<evidence type="ECO:0000313" key="3">
    <source>
        <dbReference type="Proteomes" id="UP000235994"/>
    </source>
</evidence>
<protein>
    <recommendedName>
        <fullName evidence="4">WG repeat-containing protein</fullName>
    </recommendedName>
</protein>
<dbReference type="AlphaFoldDB" id="A0A2N8KJH7"/>
<gene>
    <name evidence="2" type="ORF">C1I89_14075</name>
</gene>